<sequence>MVDRISNFKTQEICFLDETITIQGRVNQTRLPSDYEPTNWSVICGRGKDCYNHCGNKRLRILVDANLAKYSAAKSKYDKTLIVSSIVDAVREAAQMGGFIKMDTKTKKWIEVGDDAAREKVGQLLREAMTKKDPSKVQERKARRKAKALKSKKVKLSRSVSSESAYSSSNSSVSTAETAAMSTSDSESVSAASMVPSFPNIMANTANQRVDLTPLPMGPSTSIGKYFADIHTFKIMQL</sequence>
<reference evidence="3" key="1">
    <citation type="submission" date="2020-06" db="EMBL/GenBank/DDBJ databases">
        <authorList>
            <consortium name="Plant Systems Biology data submission"/>
        </authorList>
    </citation>
    <scope>NUCLEOTIDE SEQUENCE</scope>
    <source>
        <strain evidence="3">D6</strain>
    </source>
</reference>
<name>A0A9N8DFG0_9STRA</name>
<dbReference type="Pfam" id="PF20710">
    <property type="entry name" value="DUF6824"/>
    <property type="match status" value="1"/>
</dbReference>
<gene>
    <name evidence="3" type="ORF">SEMRO_132_G062490.1</name>
</gene>
<proteinExistence type="predicted"/>
<feature type="compositionally biased region" description="Basic and acidic residues" evidence="1">
    <location>
        <begin position="129"/>
        <end position="140"/>
    </location>
</feature>
<evidence type="ECO:0000259" key="2">
    <source>
        <dbReference type="Pfam" id="PF20710"/>
    </source>
</evidence>
<organism evidence="3 4">
    <name type="scientific">Seminavis robusta</name>
    <dbReference type="NCBI Taxonomy" id="568900"/>
    <lineage>
        <taxon>Eukaryota</taxon>
        <taxon>Sar</taxon>
        <taxon>Stramenopiles</taxon>
        <taxon>Ochrophyta</taxon>
        <taxon>Bacillariophyta</taxon>
        <taxon>Bacillariophyceae</taxon>
        <taxon>Bacillariophycidae</taxon>
        <taxon>Naviculales</taxon>
        <taxon>Naviculaceae</taxon>
        <taxon>Seminavis</taxon>
    </lineage>
</organism>
<feature type="region of interest" description="Disordered" evidence="1">
    <location>
        <begin position="129"/>
        <end position="155"/>
    </location>
</feature>
<keyword evidence="4" id="KW-1185">Reference proteome</keyword>
<dbReference type="InterPro" id="IPR049227">
    <property type="entry name" value="DUF6824"/>
</dbReference>
<evidence type="ECO:0000313" key="4">
    <source>
        <dbReference type="Proteomes" id="UP001153069"/>
    </source>
</evidence>
<dbReference type="EMBL" id="CAICTM010000131">
    <property type="protein sequence ID" value="CAB9502262.1"/>
    <property type="molecule type" value="Genomic_DNA"/>
</dbReference>
<evidence type="ECO:0000256" key="1">
    <source>
        <dbReference type="SAM" id="MobiDB-lite"/>
    </source>
</evidence>
<feature type="compositionally biased region" description="Basic residues" evidence="1">
    <location>
        <begin position="141"/>
        <end position="155"/>
    </location>
</feature>
<dbReference type="AlphaFoldDB" id="A0A9N8DFG0"/>
<dbReference type="OrthoDB" id="48019at2759"/>
<protein>
    <submittedName>
        <fullName evidence="3">Nitrilase family, member 2</fullName>
    </submittedName>
</protein>
<evidence type="ECO:0000313" key="3">
    <source>
        <dbReference type="EMBL" id="CAB9502262.1"/>
    </source>
</evidence>
<dbReference type="Proteomes" id="UP001153069">
    <property type="component" value="Unassembled WGS sequence"/>
</dbReference>
<comment type="caution">
    <text evidence="3">The sequence shown here is derived from an EMBL/GenBank/DDBJ whole genome shotgun (WGS) entry which is preliminary data.</text>
</comment>
<feature type="domain" description="DUF6824" evidence="2">
    <location>
        <begin position="42"/>
        <end position="127"/>
    </location>
</feature>
<accession>A0A9N8DFG0</accession>